<name>A0AAV4XW12_CAEEX</name>
<comment type="caution">
    <text evidence="1">The sequence shown here is derived from an EMBL/GenBank/DDBJ whole genome shotgun (WGS) entry which is preliminary data.</text>
</comment>
<reference evidence="1 2" key="1">
    <citation type="submission" date="2021-06" db="EMBL/GenBank/DDBJ databases">
        <title>Caerostris extrusa draft genome.</title>
        <authorList>
            <person name="Kono N."/>
            <person name="Arakawa K."/>
        </authorList>
    </citation>
    <scope>NUCLEOTIDE SEQUENCE [LARGE SCALE GENOMIC DNA]</scope>
</reference>
<sequence>METFICCGVRVNGARPVRMSVGEMTISAPEWIALNKIEQFNGPEEKCPSGLMVQENEDDDYWPMDVLFVVCDRNIRYFIGFCGVSQVCPVM</sequence>
<dbReference type="AlphaFoldDB" id="A0AAV4XW12"/>
<keyword evidence="2" id="KW-1185">Reference proteome</keyword>
<gene>
    <name evidence="1" type="ORF">CEXT_558821</name>
</gene>
<accession>A0AAV4XW12</accession>
<organism evidence="1 2">
    <name type="scientific">Caerostris extrusa</name>
    <name type="common">Bark spider</name>
    <name type="synonym">Caerostris bankana</name>
    <dbReference type="NCBI Taxonomy" id="172846"/>
    <lineage>
        <taxon>Eukaryota</taxon>
        <taxon>Metazoa</taxon>
        <taxon>Ecdysozoa</taxon>
        <taxon>Arthropoda</taxon>
        <taxon>Chelicerata</taxon>
        <taxon>Arachnida</taxon>
        <taxon>Araneae</taxon>
        <taxon>Araneomorphae</taxon>
        <taxon>Entelegynae</taxon>
        <taxon>Araneoidea</taxon>
        <taxon>Araneidae</taxon>
        <taxon>Caerostris</taxon>
    </lineage>
</organism>
<dbReference type="Proteomes" id="UP001054945">
    <property type="component" value="Unassembled WGS sequence"/>
</dbReference>
<dbReference type="EMBL" id="BPLR01000893">
    <property type="protein sequence ID" value="GIY98176.1"/>
    <property type="molecule type" value="Genomic_DNA"/>
</dbReference>
<proteinExistence type="predicted"/>
<evidence type="ECO:0000313" key="2">
    <source>
        <dbReference type="Proteomes" id="UP001054945"/>
    </source>
</evidence>
<protein>
    <submittedName>
        <fullName evidence="1">Uncharacterized protein</fullName>
    </submittedName>
</protein>
<evidence type="ECO:0000313" key="1">
    <source>
        <dbReference type="EMBL" id="GIY98176.1"/>
    </source>
</evidence>